<feature type="compositionally biased region" description="Polar residues" evidence="1">
    <location>
        <begin position="1934"/>
        <end position="1949"/>
    </location>
</feature>
<dbReference type="OrthoDB" id="420425at2759"/>
<feature type="compositionally biased region" description="Basic and acidic residues" evidence="1">
    <location>
        <begin position="1819"/>
        <end position="1833"/>
    </location>
</feature>
<feature type="region of interest" description="Disordered" evidence="1">
    <location>
        <begin position="530"/>
        <end position="575"/>
    </location>
</feature>
<sequence length="2679" mass="296062">MASGSVLDGLRFQRFLADEDATGAEEQKKLGPLTLRLIECFTGQALKIAQGLEMAKLEKPETGLNYLIDALSGELRPRRLQQARELYEAGAQTGGILARHHVESMGQYVLRPRAWYRAMVDLNEELKLPDLILSEQLLNNAGLTPDQKLMIRTAIGGDMKFDRVAQELLAQHPHIHERALQHPGHHRRPFGELRGHPSGHRAGYGKGPNHYKASHHGKPRFHAFTAENDTADYPEELYYEDTAIHDEEAQGYYGQEDGDPMEPYEIGTFAEEHLAFLAENGLDLEDPEACEYAAEMVQSQEEAYFAGKQARTKGHAGFRGPQFELSGSFTLDEKKAKLQALKARTTCKRCGAVGHWSGDAICPLQKGKGKPKGGKGKSSTSTTSTSPPSGGKGKPHGVAKPRTVYFSIFEEAQADPFASLALRRDPPQELKALPPSFRAVPPPTSLQETTADPDSPGHWSLVANDDYQEEQRLASAGTWEPMETEDHEWSQLVQALGPPDVAVPLPNSETNATGCSTRLAVDDLRVPTELPATTSTTSPPGPTTSDTTTAGNGPRTAVMPPFMRPSTTTPPTQERVQFRECTHRNVTAAGSNAHYHQTKCKDCGMLLTRTRRDTGPPPTTTPTSTTTACQHHWATWKGSNGMMRIRTCRTCGYRERFKLGAEATTASTTTPSTTSRPATVHDGVQLQREQVLRVMDTYVQLIQQRTADMGATVPVQRLHEELDLAVSANLTWAEPRPTPMSASSGYPSPPPDARGAGSWTMSTPSRMPTSGTTANSHTPDVHRGHLQARGQKIVEAGRYKHSVYDVAYQDENYRNWVIQNINENSHSSMKALKQYFLERNGFHRENPHMALMAFGAEGFPEGDLVAILDTGCNQTCHGSRWLERYMNSTGQNMPNLDENDLGSFRGINGRVRTNGTRHIHLCLELVNGGLAQGDLHSTELCDSDAPLLLSVQAQKALGLIIDVAGEVVHSQALGQDLKLVYKDGLLAIRLLPGDLAETPDDEAENTPDPPPSEGPELPDGRFVDSEMDPEEEQPECDIGYFAVDNEQPHVMSKQQHTRVKEGTAAVRARDRHLWSQVRPFRHRRSAELPRGCRTFLLEIFAGAAILTQVAYQDWGLPVSNPVDLNTGYDLLTHEGRQAVDLLIEKDDPYAISFAPVCTPWTSWTNLLTGEARNKVMMTRKRWQPVIKWMYGVVEQRLSKGRHVLVENPWNSAMWDTKQSQSFFNKQLTDSATLEPLECVKVDQCSVGLCDTINGLPHLKPTGFLTASYHVKTDLAHCRCPGDHQHQQLDTKLRCQRAQQWPKQLCEIIIGGWVRELEYCYSMAAFPAEAEQEVGDSDEEDTGGNLDAIHEPGDFVTGISAPDITLPDYAEKKEQEQMEIIHEETPHPPPPSPEGHAMQSRQRLWKQLPYTTRVALRRLHNMTGHAPPSAMQRLLRTAGADPDAIRGLDNFRCQVCEEKKKPQRPAATKMPEEYRFNKAISLDVMVVKDAIGRRYKVMSIVDLGTLFHVAVIVGEGAGPPGSGDMAHALSTCWLNWAGIPDSIVLDRGLENRGKLQQLVKAHGILLRYIGVESAYQLGRGERQGGILKEVIKTTVMSRQLRGRQNMEFVVTEAVSIKNHRINHNGFSPAQWVLGRNPPEIDALTNLDSQARLGTHQEILDGESAFAQQMMVRGAARESFAQADSSQRIRASLLRKSVPTRGPYLMGDLVCYYKRQGAHRQWKWYGPARVIGQEGKGTLWIVHGGVPLTVSVEQCRHATGNEMLAKRVMELRPSRKRRREDMEAGAPPEMGGMNDDEEPFIDDLVGVGGPPGNEQPGFFDMRGRDGAEQETHEPHLPPPGLSVAPTAPTVGQQQPTAVPALPPPTETMLQDDGELDTPTNAEQEIREPHLPPPGLSVATTNMPRTAPEGGPEIATGQQSSSSSSVHEPEQEIAPSSRRTSMVTENAPGTTVPTRTMTQLQTAIHRSVDALDGMPRKRSRSPRGLLAAGPTMEFDRGFHGFLARRVNKKSAAARSKELHYHKVPDDVREGIDGARLKEWGNWQGFDAVEIIKPEDIDQFLRDNDGIEITPTRWVDNNKAQPWESPRYKSRIVVRGDLEGGAEGARTDSPTASSMMFNLLLSITANKRWRLRGGDITASFLQGDVITRTLILRPPPGGLPGVPPGSLLRARKPVYGTKDAPRGFWKRLHRVALSKGLRAIPGEHAAYVLQDAQAGLQGLVIAHVDDLLWSGTSAMDAVMDGIIKEFKFGALEFGSKFEYCGRTVEQGELGIAVTCPHNAAKVRPIYVDAARRKQRDHHVTEPERNQLRSVVGSLNWLVRVCRLDIAYEVHRLQAVMQKALVEDLINCNQILNYVKKTPDKGMFFKYEAFDVNDMTIYSITDASHGADYDVGKNGEPLGNRSQSGRILMVGPSSLETTGQGTVHVLEYHSSVIRRVCRSTLQAETLSMVLGYENAEHLRAVLYGLEHGGDRPDLVRAMDARKVVLFTDCKSLEQHLRQPGLHTVGDKRLAIDLSALRQLIWRLPGEDVGDPMLADAPPPTATTTTKWIDTATMIANGLTKRMKSAQIDDLMKNGKAALSFVRYNEKDAVKLRQSTECGRPHARLLLWEVGGRWSDECQHFRSLRLGVPLVERVADCSAASSRQLCWSMPPLPGAPDMLSLSDVLDLCYGGGVVDASGRHRGLSG</sequence>
<evidence type="ECO:0000313" key="4">
    <source>
        <dbReference type="Proteomes" id="UP000186817"/>
    </source>
</evidence>
<dbReference type="GO" id="GO:0003676">
    <property type="term" value="F:nucleic acid binding"/>
    <property type="evidence" value="ECO:0007669"/>
    <property type="project" value="InterPro"/>
</dbReference>
<feature type="compositionally biased region" description="Polar residues" evidence="1">
    <location>
        <begin position="565"/>
        <end position="575"/>
    </location>
</feature>
<feature type="region of interest" description="Disordered" evidence="1">
    <location>
        <begin position="1382"/>
        <end position="1401"/>
    </location>
</feature>
<dbReference type="InterPro" id="IPR012337">
    <property type="entry name" value="RNaseH-like_sf"/>
</dbReference>
<dbReference type="Pfam" id="PF07727">
    <property type="entry name" value="RVT_2"/>
    <property type="match status" value="1"/>
</dbReference>
<accession>A0A1Q9BZY5</accession>
<dbReference type="GO" id="GO:0015074">
    <property type="term" value="P:DNA integration"/>
    <property type="evidence" value="ECO:0007669"/>
    <property type="project" value="InterPro"/>
</dbReference>
<dbReference type="SUPFAM" id="SSF53098">
    <property type="entry name" value="Ribonuclease H-like"/>
    <property type="match status" value="1"/>
</dbReference>
<organism evidence="3 4">
    <name type="scientific">Symbiodinium microadriaticum</name>
    <name type="common">Dinoflagellate</name>
    <name type="synonym">Zooxanthella microadriatica</name>
    <dbReference type="NCBI Taxonomy" id="2951"/>
    <lineage>
        <taxon>Eukaryota</taxon>
        <taxon>Sar</taxon>
        <taxon>Alveolata</taxon>
        <taxon>Dinophyceae</taxon>
        <taxon>Suessiales</taxon>
        <taxon>Symbiodiniaceae</taxon>
        <taxon>Symbiodinium</taxon>
    </lineage>
</organism>
<reference evidence="3 4" key="1">
    <citation type="submission" date="2016-02" db="EMBL/GenBank/DDBJ databases">
        <title>Genome analysis of coral dinoflagellate symbionts highlights evolutionary adaptations to a symbiotic lifestyle.</title>
        <authorList>
            <person name="Aranda M."/>
            <person name="Li Y."/>
            <person name="Liew Y.J."/>
            <person name="Baumgarten S."/>
            <person name="Simakov O."/>
            <person name="Wilson M."/>
            <person name="Piel J."/>
            <person name="Ashoor H."/>
            <person name="Bougouffa S."/>
            <person name="Bajic V.B."/>
            <person name="Ryu T."/>
            <person name="Ravasi T."/>
            <person name="Bayer T."/>
            <person name="Micklem G."/>
            <person name="Kim H."/>
            <person name="Bhak J."/>
            <person name="Lajeunesse T.C."/>
            <person name="Voolstra C.R."/>
        </authorList>
    </citation>
    <scope>NUCLEOTIDE SEQUENCE [LARGE SCALE GENOMIC DNA]</scope>
    <source>
        <strain evidence="3 4">CCMP2467</strain>
    </source>
</reference>
<dbReference type="PROSITE" id="PS50994">
    <property type="entry name" value="INTEGRASE"/>
    <property type="match status" value="1"/>
</dbReference>
<feature type="region of interest" description="Disordered" evidence="1">
    <location>
        <begin position="1772"/>
        <end position="1793"/>
    </location>
</feature>
<proteinExistence type="predicted"/>
<dbReference type="InterPro" id="IPR036397">
    <property type="entry name" value="RNaseH_sf"/>
</dbReference>
<dbReference type="InterPro" id="IPR013103">
    <property type="entry name" value="RVT_2"/>
</dbReference>
<dbReference type="EMBL" id="LSRX01002091">
    <property type="protein sequence ID" value="OLP76233.1"/>
    <property type="molecule type" value="Genomic_DNA"/>
</dbReference>
<feature type="compositionally biased region" description="Low complexity" evidence="1">
    <location>
        <begin position="530"/>
        <end position="549"/>
    </location>
</feature>
<dbReference type="Proteomes" id="UP000186817">
    <property type="component" value="Unassembled WGS sequence"/>
</dbReference>
<gene>
    <name evidence="3" type="primary">TY4B-J</name>
    <name evidence="3" type="ORF">AK812_SmicGene43858</name>
</gene>
<evidence type="ECO:0000313" key="3">
    <source>
        <dbReference type="EMBL" id="OLP76233.1"/>
    </source>
</evidence>
<feature type="domain" description="Integrase catalytic" evidence="2">
    <location>
        <begin position="1466"/>
        <end position="1644"/>
    </location>
</feature>
<feature type="region of interest" description="Disordered" evidence="1">
    <location>
        <begin position="430"/>
        <end position="457"/>
    </location>
</feature>
<feature type="region of interest" description="Disordered" evidence="1">
    <location>
        <begin position="734"/>
        <end position="786"/>
    </location>
</feature>
<feature type="region of interest" description="Disordered" evidence="1">
    <location>
        <begin position="361"/>
        <end position="398"/>
    </location>
</feature>
<comment type="caution">
    <text evidence="3">The sequence shown here is derived from an EMBL/GenBank/DDBJ whole genome shotgun (WGS) entry which is preliminary data.</text>
</comment>
<feature type="region of interest" description="Disordered" evidence="1">
    <location>
        <begin position="1806"/>
        <end position="1949"/>
    </location>
</feature>
<keyword evidence="4" id="KW-1185">Reference proteome</keyword>
<feature type="compositionally biased region" description="Polar residues" evidence="1">
    <location>
        <begin position="759"/>
        <end position="778"/>
    </location>
</feature>
<name>A0A1Q9BZY5_SYMMI</name>
<feature type="region of interest" description="Disordered" evidence="1">
    <location>
        <begin position="996"/>
        <end position="1030"/>
    </location>
</feature>
<evidence type="ECO:0000259" key="2">
    <source>
        <dbReference type="PROSITE" id="PS50994"/>
    </source>
</evidence>
<evidence type="ECO:0000256" key="1">
    <source>
        <dbReference type="SAM" id="MobiDB-lite"/>
    </source>
</evidence>
<dbReference type="Gene3D" id="3.30.420.10">
    <property type="entry name" value="Ribonuclease H-like superfamily/Ribonuclease H"/>
    <property type="match status" value="1"/>
</dbReference>
<protein>
    <submittedName>
        <fullName evidence="3">Transposon Ty4-J Gag-Pol polyprotein</fullName>
    </submittedName>
</protein>
<dbReference type="InterPro" id="IPR001584">
    <property type="entry name" value="Integrase_cat-core"/>
</dbReference>
<feature type="compositionally biased region" description="Low complexity" evidence="1">
    <location>
        <begin position="377"/>
        <end position="389"/>
    </location>
</feature>